<feature type="transmembrane region" description="Helical" evidence="1">
    <location>
        <begin position="184"/>
        <end position="204"/>
    </location>
</feature>
<reference evidence="2 3" key="1">
    <citation type="submission" date="2013-05" db="EMBL/GenBank/DDBJ databases">
        <title>Genome assembly of Chondromyces apiculatus DSM 436.</title>
        <authorList>
            <person name="Sharma G."/>
            <person name="Khatri I."/>
            <person name="Kaur C."/>
            <person name="Mayilraj S."/>
            <person name="Subramanian S."/>
        </authorList>
    </citation>
    <scope>NUCLEOTIDE SEQUENCE [LARGE SCALE GENOMIC DNA]</scope>
    <source>
        <strain evidence="2 3">DSM 436</strain>
    </source>
</reference>
<keyword evidence="1" id="KW-1133">Transmembrane helix</keyword>
<dbReference type="OrthoDB" id="5525162at2"/>
<dbReference type="Proteomes" id="UP000019678">
    <property type="component" value="Unassembled WGS sequence"/>
</dbReference>
<name>A0A017T6U8_9BACT</name>
<feature type="transmembrane region" description="Helical" evidence="1">
    <location>
        <begin position="21"/>
        <end position="38"/>
    </location>
</feature>
<evidence type="ECO:0000256" key="1">
    <source>
        <dbReference type="SAM" id="Phobius"/>
    </source>
</evidence>
<feature type="transmembrane region" description="Helical" evidence="1">
    <location>
        <begin position="109"/>
        <end position="136"/>
    </location>
</feature>
<keyword evidence="3" id="KW-1185">Reference proteome</keyword>
<evidence type="ECO:0000313" key="2">
    <source>
        <dbReference type="EMBL" id="EYF04737.1"/>
    </source>
</evidence>
<keyword evidence="1" id="KW-0472">Membrane</keyword>
<dbReference type="EMBL" id="ASRX01000030">
    <property type="protein sequence ID" value="EYF04737.1"/>
    <property type="molecule type" value="Genomic_DNA"/>
</dbReference>
<gene>
    <name evidence="2" type="ORF">CAP_4213</name>
</gene>
<feature type="transmembrane region" description="Helical" evidence="1">
    <location>
        <begin position="148"/>
        <end position="172"/>
    </location>
</feature>
<accession>A0A017T6U8</accession>
<protein>
    <submittedName>
        <fullName evidence="2">Uncharacterized protein</fullName>
    </submittedName>
</protein>
<feature type="transmembrane region" description="Helical" evidence="1">
    <location>
        <begin position="58"/>
        <end position="88"/>
    </location>
</feature>
<dbReference type="STRING" id="1192034.CAP_4213"/>
<feature type="transmembrane region" description="Helical" evidence="1">
    <location>
        <begin position="234"/>
        <end position="252"/>
    </location>
</feature>
<proteinExistence type="predicted"/>
<organism evidence="2 3">
    <name type="scientific">Chondromyces apiculatus DSM 436</name>
    <dbReference type="NCBI Taxonomy" id="1192034"/>
    <lineage>
        <taxon>Bacteria</taxon>
        <taxon>Pseudomonadati</taxon>
        <taxon>Myxococcota</taxon>
        <taxon>Polyangia</taxon>
        <taxon>Polyangiales</taxon>
        <taxon>Polyangiaceae</taxon>
        <taxon>Chondromyces</taxon>
    </lineage>
</organism>
<sequence>MSASLLLAETRTLLRARRTKLSAGLLLYAVIAVPFLLARPPAEVVSAVARWFPSRDPAFALFLFVWFDLGLNKLAALIGVVLAGGIVLDAEAQRMLPIYLAKPITRARYFLTRLGAAAIVFSLLFGGAALAGLLLFPSQVPGFRAPVFLAASALHLLGALSAVVLSGAMAVWVRLRLGAMLSSLVLLFTLIGTAFLGFYAPAWAPALTLNPFSQGVSVLAHIDTLRPADVARPAAILLSMHAAVVALGALRVRRLEV</sequence>
<evidence type="ECO:0000313" key="3">
    <source>
        <dbReference type="Proteomes" id="UP000019678"/>
    </source>
</evidence>
<dbReference type="AlphaFoldDB" id="A0A017T6U8"/>
<keyword evidence="1" id="KW-0812">Transmembrane</keyword>
<comment type="caution">
    <text evidence="2">The sequence shown here is derived from an EMBL/GenBank/DDBJ whole genome shotgun (WGS) entry which is preliminary data.</text>
</comment>
<dbReference type="RefSeq" id="WP_044243618.1">
    <property type="nucleotide sequence ID" value="NZ_ASRX01000030.1"/>
</dbReference>